<feature type="region of interest" description="Disordered" evidence="1">
    <location>
        <begin position="87"/>
        <end position="115"/>
    </location>
</feature>
<comment type="caution">
    <text evidence="2">The sequence shown here is derived from an EMBL/GenBank/DDBJ whole genome shotgun (WGS) entry which is preliminary data.</text>
</comment>
<evidence type="ECO:0000313" key="2">
    <source>
        <dbReference type="EMBL" id="KAK1945644.1"/>
    </source>
</evidence>
<evidence type="ECO:0000313" key="3">
    <source>
        <dbReference type="Proteomes" id="UP001259832"/>
    </source>
</evidence>
<proteinExistence type="predicted"/>
<evidence type="ECO:0000256" key="1">
    <source>
        <dbReference type="SAM" id="MobiDB-lite"/>
    </source>
</evidence>
<protein>
    <submittedName>
        <fullName evidence="2">Uncharacterized protein</fullName>
    </submittedName>
</protein>
<gene>
    <name evidence="2" type="ORF">P3T76_002692</name>
</gene>
<name>A0AAD9GV49_9STRA</name>
<dbReference type="Proteomes" id="UP001259832">
    <property type="component" value="Unassembled WGS sequence"/>
</dbReference>
<feature type="compositionally biased region" description="Basic residues" evidence="1">
    <location>
        <begin position="88"/>
        <end position="115"/>
    </location>
</feature>
<dbReference type="EMBL" id="JASMQC010000004">
    <property type="protein sequence ID" value="KAK1945644.1"/>
    <property type="molecule type" value="Genomic_DNA"/>
</dbReference>
<sequence length="115" mass="13348">MSIFPDSRPAVIETMLSVMLKHVMTGAPVVCRSFSSHTKPWDLFPAKTFVAKPEAPQYMMNMRDNLEFALERMRLTEGPVALQLLNRNARRPKKANHGKRPCSHYRRRLKRLGRK</sequence>
<dbReference type="AlphaFoldDB" id="A0AAD9GV49"/>
<reference evidence="2" key="1">
    <citation type="submission" date="2023-08" db="EMBL/GenBank/DDBJ databases">
        <title>Reference Genome Resource for the Citrus Pathogen Phytophthora citrophthora.</title>
        <authorList>
            <person name="Moller H."/>
            <person name="Coetzee B."/>
            <person name="Rose L.J."/>
            <person name="Van Niekerk J.M."/>
        </authorList>
    </citation>
    <scope>NUCLEOTIDE SEQUENCE</scope>
    <source>
        <strain evidence="2">STE-U-9442</strain>
    </source>
</reference>
<organism evidence="2 3">
    <name type="scientific">Phytophthora citrophthora</name>
    <dbReference type="NCBI Taxonomy" id="4793"/>
    <lineage>
        <taxon>Eukaryota</taxon>
        <taxon>Sar</taxon>
        <taxon>Stramenopiles</taxon>
        <taxon>Oomycota</taxon>
        <taxon>Peronosporomycetes</taxon>
        <taxon>Peronosporales</taxon>
        <taxon>Peronosporaceae</taxon>
        <taxon>Phytophthora</taxon>
    </lineage>
</organism>
<keyword evidence="3" id="KW-1185">Reference proteome</keyword>
<accession>A0AAD9GV49</accession>